<dbReference type="Pfam" id="PF01778">
    <property type="entry name" value="Ribosomal_L28e"/>
    <property type="match status" value="1"/>
</dbReference>
<dbReference type="Proteomes" id="UP000054560">
    <property type="component" value="Unassembled WGS sequence"/>
</dbReference>
<dbReference type="EMBL" id="KQ251561">
    <property type="protein sequence ID" value="KNC70294.1"/>
    <property type="molecule type" value="Genomic_DNA"/>
</dbReference>
<evidence type="ECO:0000259" key="3">
    <source>
        <dbReference type="Pfam" id="PF01778"/>
    </source>
</evidence>
<dbReference type="RefSeq" id="XP_014144196.1">
    <property type="nucleotide sequence ID" value="XM_014288721.1"/>
</dbReference>
<feature type="non-terminal residue" evidence="4">
    <location>
        <position position="1"/>
    </location>
</feature>
<evidence type="ECO:0000256" key="2">
    <source>
        <dbReference type="ARBA" id="ARBA00023242"/>
    </source>
</evidence>
<evidence type="ECO:0000313" key="5">
    <source>
        <dbReference type="Proteomes" id="UP000054560"/>
    </source>
</evidence>
<organism evidence="4 5">
    <name type="scientific">Sphaeroforma arctica JP610</name>
    <dbReference type="NCBI Taxonomy" id="667725"/>
    <lineage>
        <taxon>Eukaryota</taxon>
        <taxon>Ichthyosporea</taxon>
        <taxon>Ichthyophonida</taxon>
        <taxon>Sphaeroforma</taxon>
    </lineage>
</organism>
<dbReference type="InterPro" id="IPR029004">
    <property type="entry name" value="Ribosomal_eL28/Mak16"/>
</dbReference>
<dbReference type="PANTHER" id="PTHR23405">
    <property type="entry name" value="MAINTENANCE OF KILLER 16 MAK16 PROTEIN-RELATED"/>
    <property type="match status" value="1"/>
</dbReference>
<dbReference type="GO" id="GO:0030687">
    <property type="term" value="C:preribosome, large subunit precursor"/>
    <property type="evidence" value="ECO:0007669"/>
    <property type="project" value="TreeGrafter"/>
</dbReference>
<keyword evidence="5" id="KW-1185">Reference proteome</keyword>
<evidence type="ECO:0000313" key="4">
    <source>
        <dbReference type="EMBL" id="KNC70294.1"/>
    </source>
</evidence>
<dbReference type="PANTHER" id="PTHR23405:SF4">
    <property type="entry name" value="PROTEIN MAK16 HOMOLOG"/>
    <property type="match status" value="1"/>
</dbReference>
<feature type="non-terminal residue" evidence="4">
    <location>
        <position position="71"/>
    </location>
</feature>
<dbReference type="GO" id="GO:0000460">
    <property type="term" value="P:maturation of 5.8S rRNA"/>
    <property type="evidence" value="ECO:0007669"/>
    <property type="project" value="TreeGrafter"/>
</dbReference>
<dbReference type="GO" id="GO:0000470">
    <property type="term" value="P:maturation of LSU-rRNA"/>
    <property type="evidence" value="ECO:0007669"/>
    <property type="project" value="TreeGrafter"/>
</dbReference>
<evidence type="ECO:0000256" key="1">
    <source>
        <dbReference type="ARBA" id="ARBA00004123"/>
    </source>
</evidence>
<name>A0A0L0F121_9EUKA</name>
<dbReference type="STRING" id="667725.A0A0L0F121"/>
<proteinExistence type="predicted"/>
<dbReference type="Gene3D" id="3.30.390.110">
    <property type="match status" value="1"/>
</dbReference>
<dbReference type="GeneID" id="25917687"/>
<dbReference type="GO" id="GO:0005730">
    <property type="term" value="C:nucleolus"/>
    <property type="evidence" value="ECO:0007669"/>
    <property type="project" value="TreeGrafter"/>
</dbReference>
<comment type="subcellular location">
    <subcellularLocation>
        <location evidence="1">Nucleus</location>
    </subcellularLocation>
</comment>
<dbReference type="OrthoDB" id="10251342at2759"/>
<keyword evidence="2" id="KW-0539">Nucleus</keyword>
<dbReference type="eggNOG" id="KOG3064">
    <property type="taxonomic scope" value="Eukaryota"/>
</dbReference>
<accession>A0A0L0F121</accession>
<protein>
    <recommendedName>
        <fullName evidence="3">Ribosomal eL28/Mak16 domain-containing protein</fullName>
    </recommendedName>
</protein>
<reference evidence="4 5" key="1">
    <citation type="submission" date="2011-02" db="EMBL/GenBank/DDBJ databases">
        <title>The Genome Sequence of Sphaeroforma arctica JP610.</title>
        <authorList>
            <consortium name="The Broad Institute Genome Sequencing Platform"/>
            <person name="Russ C."/>
            <person name="Cuomo C."/>
            <person name="Young S.K."/>
            <person name="Zeng Q."/>
            <person name="Gargeya S."/>
            <person name="Alvarado L."/>
            <person name="Berlin A."/>
            <person name="Chapman S.B."/>
            <person name="Chen Z."/>
            <person name="Freedman E."/>
            <person name="Gellesch M."/>
            <person name="Goldberg J."/>
            <person name="Griggs A."/>
            <person name="Gujja S."/>
            <person name="Heilman E."/>
            <person name="Heiman D."/>
            <person name="Howarth C."/>
            <person name="Mehta T."/>
            <person name="Neiman D."/>
            <person name="Pearson M."/>
            <person name="Roberts A."/>
            <person name="Saif S."/>
            <person name="Shea T."/>
            <person name="Shenoy N."/>
            <person name="Sisk P."/>
            <person name="Stolte C."/>
            <person name="Sykes S."/>
            <person name="White J."/>
            <person name="Yandava C."/>
            <person name="Burger G."/>
            <person name="Gray M.W."/>
            <person name="Holland P.W.H."/>
            <person name="King N."/>
            <person name="Lang F.B.F."/>
            <person name="Roger A.J."/>
            <person name="Ruiz-Trillo I."/>
            <person name="Haas B."/>
            <person name="Nusbaum C."/>
            <person name="Birren B."/>
        </authorList>
    </citation>
    <scope>NUCLEOTIDE SEQUENCE [LARGE SCALE GENOMIC DNA]</scope>
    <source>
        <strain evidence="4 5">JP610</strain>
    </source>
</reference>
<gene>
    <name evidence="4" type="ORF">SARC_17183</name>
</gene>
<dbReference type="AlphaFoldDB" id="A0A0L0F121"/>
<sequence length="71" mass="8289">LVTETFCRHPMNVTGQCNRQSCPLANSRYATIKEENGICYLYMKTIERAHTPKNLWEKVKLPKNYTEALKI</sequence>
<feature type="domain" description="Ribosomal eL28/Mak16" evidence="3">
    <location>
        <begin position="4"/>
        <end position="70"/>
    </location>
</feature>